<proteinExistence type="inferred from homology"/>
<dbReference type="PANTHER" id="PTHR47964:SF1">
    <property type="entry name" value="ATP-DEPENDENT DNA HELICASE HOMOLOG RECG, CHLOROPLASTIC"/>
    <property type="match status" value="1"/>
</dbReference>
<protein>
    <recommendedName>
        <fullName evidence="2 15">ATP-dependent DNA helicase RecG</fullName>
        <ecNumber evidence="13 15">5.6.2.4</ecNumber>
    </recommendedName>
</protein>
<dbReference type="SMART" id="SM00490">
    <property type="entry name" value="HELICc"/>
    <property type="match status" value="1"/>
</dbReference>
<dbReference type="Gene3D" id="3.40.50.300">
    <property type="entry name" value="P-loop containing nucleotide triphosphate hydrolases"/>
    <property type="match status" value="2"/>
</dbReference>
<comment type="catalytic activity">
    <reaction evidence="12 15">
        <text>Couples ATP hydrolysis with the unwinding of duplex DNA by translocating in the 3'-5' direction.</text>
        <dbReference type="EC" id="5.6.2.4"/>
    </reaction>
</comment>
<dbReference type="GO" id="GO:0043138">
    <property type="term" value="F:3'-5' DNA helicase activity"/>
    <property type="evidence" value="ECO:0007669"/>
    <property type="project" value="UniProtKB-EC"/>
</dbReference>
<dbReference type="InterPro" id="IPR011545">
    <property type="entry name" value="DEAD/DEAH_box_helicase_dom"/>
</dbReference>
<dbReference type="RefSeq" id="WP_068988508.1">
    <property type="nucleotide sequence ID" value="NZ_CP012418.1"/>
</dbReference>
<evidence type="ECO:0000256" key="5">
    <source>
        <dbReference type="ARBA" id="ARBA00022801"/>
    </source>
</evidence>
<keyword evidence="3 15" id="KW-0547">Nucleotide-binding</keyword>
<evidence type="ECO:0000313" key="19">
    <source>
        <dbReference type="Proteomes" id="UP000094147"/>
    </source>
</evidence>
<name>A0A1B3B7Z5_9GAMM</name>
<dbReference type="GO" id="GO:0003677">
    <property type="term" value="F:DNA binding"/>
    <property type="evidence" value="ECO:0007669"/>
    <property type="project" value="UniProtKB-KW"/>
</dbReference>
<dbReference type="CDD" id="cd04488">
    <property type="entry name" value="RecG_wedge_OBF"/>
    <property type="match status" value="1"/>
</dbReference>
<dbReference type="GO" id="GO:0006281">
    <property type="term" value="P:DNA repair"/>
    <property type="evidence" value="ECO:0007669"/>
    <property type="project" value="UniProtKB-UniRule"/>
</dbReference>
<keyword evidence="19" id="KW-1185">Reference proteome</keyword>
<dbReference type="AlphaFoldDB" id="A0A1B3B7Z5"/>
<dbReference type="InterPro" id="IPR027417">
    <property type="entry name" value="P-loop_NTPase"/>
</dbReference>
<evidence type="ECO:0000256" key="7">
    <source>
        <dbReference type="ARBA" id="ARBA00022840"/>
    </source>
</evidence>
<sequence>MAISKLASNVNLANLDCTSLKGVGPKLAEKLQRIHVRNVLDLLLHLPLRYEDRTQIKPIASLQDGDRALIKVQVELAQVQYGKRRSLVCRASDQSASIDFRFFYFNKSQQQRLQKGAEFYAFGEVRRFGYQCTMVHPELTAVDSNNAAPLLDSLTPVYPTTEGLHQNSLRQLTRQAVALLAKHPIDNLLPEPIQKQFNLPDINQALTWIHTPPKDAKPEALQEFSSPSAKRLICEELLAHQLSMMLQRYKQKEQNAPAFKANGALQQQLISLLPFTLTQAQTRVTSEIIHDLQTSEPMLRLLQGDVGAGKTLVAALAALQAIESGYQVAIMAPTEILAEQHFISFSQWMDNLGIETTFLVSKLPAKDKKLAMEKIANGEAKLIVGTHALFQKEVSYHKLGFAIIDEQHRFGVNQRLALKQKAAEGFQLHQLMMTATPIPRTLAMTVYADMNVSVIDELPPGRTPVQTVALSDQRRDQVIRRIATACQDENRQVYWVCTLIDESEEVQCQAAETTASQLAEQLPNLKIGLVHGRLKSEQKQLVMDRFKQGELDILVATTVIEVGVDVPNASLMVIENPERLGLSQLHQLRGRVGRGSIESHCVLLYQQPLSNNAKARIQVMRDTNDGFVIAEEDLKLRGPGELLGTRQTGDIGLRFADLVRDSELVEELQQVAQDLAADSPQLAKRITRRWLGSRQDFAEV</sequence>
<evidence type="ECO:0000256" key="4">
    <source>
        <dbReference type="ARBA" id="ARBA00022763"/>
    </source>
</evidence>
<dbReference type="SUPFAM" id="SSF50249">
    <property type="entry name" value="Nucleic acid-binding proteins"/>
    <property type="match status" value="1"/>
</dbReference>
<dbReference type="InterPro" id="IPR014001">
    <property type="entry name" value="Helicase_ATP-bd"/>
</dbReference>
<evidence type="ECO:0000256" key="2">
    <source>
        <dbReference type="ARBA" id="ARBA00017846"/>
    </source>
</evidence>
<dbReference type="GO" id="GO:0016887">
    <property type="term" value="F:ATP hydrolysis activity"/>
    <property type="evidence" value="ECO:0007669"/>
    <property type="project" value="RHEA"/>
</dbReference>
<dbReference type="NCBIfam" id="TIGR00643">
    <property type="entry name" value="recG"/>
    <property type="match status" value="1"/>
</dbReference>
<dbReference type="Pfam" id="PF19833">
    <property type="entry name" value="RecG_dom3_C"/>
    <property type="match status" value="1"/>
</dbReference>
<evidence type="ECO:0000256" key="8">
    <source>
        <dbReference type="ARBA" id="ARBA00023125"/>
    </source>
</evidence>
<keyword evidence="8" id="KW-0238">DNA-binding</keyword>
<dbReference type="Proteomes" id="UP000094147">
    <property type="component" value="Chromosome"/>
</dbReference>
<dbReference type="PANTHER" id="PTHR47964">
    <property type="entry name" value="ATP-DEPENDENT DNA HELICASE HOMOLOG RECG, CHLOROPLASTIC"/>
    <property type="match status" value="1"/>
</dbReference>
<dbReference type="STRING" id="1144748.KS2013_183"/>
<dbReference type="GO" id="GO:0006310">
    <property type="term" value="P:DNA recombination"/>
    <property type="evidence" value="ECO:0007669"/>
    <property type="project" value="UniProtKB-UniRule"/>
</dbReference>
<keyword evidence="5 15" id="KW-0378">Hydrolase</keyword>
<evidence type="ECO:0000256" key="1">
    <source>
        <dbReference type="ARBA" id="ARBA00007504"/>
    </source>
</evidence>
<evidence type="ECO:0000313" key="18">
    <source>
        <dbReference type="EMBL" id="AOE48911.1"/>
    </source>
</evidence>
<keyword evidence="6 15" id="KW-0347">Helicase</keyword>
<evidence type="ECO:0000256" key="9">
    <source>
        <dbReference type="ARBA" id="ARBA00023172"/>
    </source>
</evidence>
<comment type="similarity">
    <text evidence="1 15">Belongs to the helicase family. RecG subfamily.</text>
</comment>
<evidence type="ECO:0000256" key="11">
    <source>
        <dbReference type="ARBA" id="ARBA00023235"/>
    </source>
</evidence>
<dbReference type="PROSITE" id="PS51192">
    <property type="entry name" value="HELICASE_ATP_BIND_1"/>
    <property type="match status" value="1"/>
</dbReference>
<evidence type="ECO:0000256" key="3">
    <source>
        <dbReference type="ARBA" id="ARBA00022741"/>
    </source>
</evidence>
<dbReference type="NCBIfam" id="NF008165">
    <property type="entry name" value="PRK10917.1-3"/>
    <property type="match status" value="1"/>
</dbReference>
<feature type="domain" description="Helicase ATP-binding" evidence="16">
    <location>
        <begin position="291"/>
        <end position="455"/>
    </location>
</feature>
<dbReference type="PATRIC" id="fig|1144748.3.peg.187"/>
<dbReference type="CDD" id="cd17992">
    <property type="entry name" value="DEXHc_RecG"/>
    <property type="match status" value="1"/>
</dbReference>
<dbReference type="PROSITE" id="PS51194">
    <property type="entry name" value="HELICASE_CTER"/>
    <property type="match status" value="1"/>
</dbReference>
<dbReference type="NCBIfam" id="NF008163">
    <property type="entry name" value="PRK10917.1-1"/>
    <property type="match status" value="1"/>
</dbReference>
<keyword evidence="9 15" id="KW-0233">DNA recombination</keyword>
<dbReference type="FunFam" id="3.40.50.300:FF:000391">
    <property type="entry name" value="ATP-dependent DNA helicase RecG"/>
    <property type="match status" value="1"/>
</dbReference>
<organism evidence="18 19">
    <name type="scientific">Kangiella sediminilitoris</name>
    <dbReference type="NCBI Taxonomy" id="1144748"/>
    <lineage>
        <taxon>Bacteria</taxon>
        <taxon>Pseudomonadati</taxon>
        <taxon>Pseudomonadota</taxon>
        <taxon>Gammaproteobacteria</taxon>
        <taxon>Kangiellales</taxon>
        <taxon>Kangiellaceae</taxon>
        <taxon>Kangiella</taxon>
    </lineage>
</organism>
<reference evidence="19" key="1">
    <citation type="submission" date="2015-08" db="EMBL/GenBank/DDBJ databases">
        <authorList>
            <person name="Kim K.M."/>
        </authorList>
    </citation>
    <scope>NUCLEOTIDE SEQUENCE [LARGE SCALE GENOMIC DNA]</scope>
    <source>
        <strain evidence="19">KCTC 23892</strain>
    </source>
</reference>
<evidence type="ECO:0000256" key="15">
    <source>
        <dbReference type="RuleBase" id="RU363016"/>
    </source>
</evidence>
<keyword evidence="11" id="KW-0413">Isomerase</keyword>
<evidence type="ECO:0000256" key="14">
    <source>
        <dbReference type="ARBA" id="ARBA00048988"/>
    </source>
</evidence>
<comment type="function">
    <text evidence="15">Plays a critical role in recombination and DNA repair. Helps process Holliday junction intermediates to mature products by catalyzing branch migration. Has replication fork regression activity, unwinds stalled or blocked replication forks to make a HJ that can be resolved. Has a DNA unwinding activity characteristic of a DNA helicase with 3'-5' polarity.</text>
</comment>
<gene>
    <name evidence="18" type="ORF">KS2013_183</name>
</gene>
<dbReference type="GO" id="GO:0005524">
    <property type="term" value="F:ATP binding"/>
    <property type="evidence" value="ECO:0007669"/>
    <property type="project" value="UniProtKB-KW"/>
</dbReference>
<keyword evidence="10 15" id="KW-0234">DNA repair</keyword>
<dbReference type="KEGG" id="ksd:KS2013_183"/>
<keyword evidence="4 15" id="KW-0227">DNA damage</keyword>
<dbReference type="InterPro" id="IPR047112">
    <property type="entry name" value="RecG/Mfd"/>
</dbReference>
<dbReference type="EC" id="5.6.2.4" evidence="13 15"/>
<dbReference type="OrthoDB" id="9804325at2"/>
<evidence type="ECO:0000256" key="13">
    <source>
        <dbReference type="ARBA" id="ARBA00034808"/>
    </source>
</evidence>
<dbReference type="Pfam" id="PF17191">
    <property type="entry name" value="RecG_wedge"/>
    <property type="match status" value="1"/>
</dbReference>
<dbReference type="InterPro" id="IPR045562">
    <property type="entry name" value="RecG_dom3_C"/>
</dbReference>
<evidence type="ECO:0000259" key="17">
    <source>
        <dbReference type="PROSITE" id="PS51194"/>
    </source>
</evidence>
<dbReference type="Pfam" id="PF00270">
    <property type="entry name" value="DEAD"/>
    <property type="match status" value="1"/>
</dbReference>
<evidence type="ECO:0000256" key="12">
    <source>
        <dbReference type="ARBA" id="ARBA00034617"/>
    </source>
</evidence>
<evidence type="ECO:0000256" key="10">
    <source>
        <dbReference type="ARBA" id="ARBA00023204"/>
    </source>
</evidence>
<dbReference type="NCBIfam" id="NF008168">
    <property type="entry name" value="PRK10917.2-2"/>
    <property type="match status" value="1"/>
</dbReference>
<comment type="catalytic activity">
    <reaction evidence="14 15">
        <text>ATP + H2O = ADP + phosphate + H(+)</text>
        <dbReference type="Rhea" id="RHEA:13065"/>
        <dbReference type="ChEBI" id="CHEBI:15377"/>
        <dbReference type="ChEBI" id="CHEBI:15378"/>
        <dbReference type="ChEBI" id="CHEBI:30616"/>
        <dbReference type="ChEBI" id="CHEBI:43474"/>
        <dbReference type="ChEBI" id="CHEBI:456216"/>
        <dbReference type="EC" id="5.6.2.4"/>
    </reaction>
</comment>
<dbReference type="SMART" id="SM00487">
    <property type="entry name" value="DEXDc"/>
    <property type="match status" value="1"/>
</dbReference>
<evidence type="ECO:0000256" key="6">
    <source>
        <dbReference type="ARBA" id="ARBA00022806"/>
    </source>
</evidence>
<dbReference type="InterPro" id="IPR001650">
    <property type="entry name" value="Helicase_C-like"/>
</dbReference>
<dbReference type="SUPFAM" id="SSF52540">
    <property type="entry name" value="P-loop containing nucleoside triphosphate hydrolases"/>
    <property type="match status" value="2"/>
</dbReference>
<feature type="domain" description="Helicase C-terminal" evidence="17">
    <location>
        <begin position="478"/>
        <end position="635"/>
    </location>
</feature>
<dbReference type="Gene3D" id="2.40.50.140">
    <property type="entry name" value="Nucleic acid-binding proteins"/>
    <property type="match status" value="1"/>
</dbReference>
<dbReference type="InterPro" id="IPR004609">
    <property type="entry name" value="ATP-dep_DNA_helicase_RecG"/>
</dbReference>
<dbReference type="InterPro" id="IPR033454">
    <property type="entry name" value="RecG_wedge"/>
</dbReference>
<accession>A0A1B3B7Z5</accession>
<dbReference type="NCBIfam" id="NF008166">
    <property type="entry name" value="PRK10917.1-4"/>
    <property type="match status" value="1"/>
</dbReference>
<keyword evidence="7 15" id="KW-0067">ATP-binding</keyword>
<dbReference type="InterPro" id="IPR012340">
    <property type="entry name" value="NA-bd_OB-fold"/>
</dbReference>
<dbReference type="Pfam" id="PF00271">
    <property type="entry name" value="Helicase_C"/>
    <property type="match status" value="1"/>
</dbReference>
<evidence type="ECO:0000259" key="16">
    <source>
        <dbReference type="PROSITE" id="PS51192"/>
    </source>
</evidence>
<dbReference type="EMBL" id="CP012418">
    <property type="protein sequence ID" value="AOE48911.1"/>
    <property type="molecule type" value="Genomic_DNA"/>
</dbReference>